<dbReference type="Proteomes" id="UP000003448">
    <property type="component" value="Unassembled WGS sequence"/>
</dbReference>
<dbReference type="RefSeq" id="WP_007466032.1">
    <property type="nucleotide sequence ID" value="NZ_HF570108.1"/>
</dbReference>
<keyword evidence="1" id="KW-0472">Membrane</keyword>
<feature type="transmembrane region" description="Helical" evidence="1">
    <location>
        <begin position="12"/>
        <end position="28"/>
    </location>
</feature>
<keyword evidence="3" id="KW-1185">Reference proteome</keyword>
<evidence type="ECO:0000256" key="1">
    <source>
        <dbReference type="SAM" id="Phobius"/>
    </source>
</evidence>
<protein>
    <submittedName>
        <fullName evidence="2">Uncharacterized protein</fullName>
    </submittedName>
</protein>
<dbReference type="OrthoDB" id="3382229at2"/>
<organism evidence="2 3">
    <name type="scientific">Micromonospora lupini str. Lupac 08</name>
    <dbReference type="NCBI Taxonomy" id="1150864"/>
    <lineage>
        <taxon>Bacteria</taxon>
        <taxon>Bacillati</taxon>
        <taxon>Actinomycetota</taxon>
        <taxon>Actinomycetes</taxon>
        <taxon>Micromonosporales</taxon>
        <taxon>Micromonosporaceae</taxon>
        <taxon>Micromonospora</taxon>
    </lineage>
</organism>
<gene>
    <name evidence="2" type="ORF">MILUP08_46683</name>
</gene>
<evidence type="ECO:0000313" key="3">
    <source>
        <dbReference type="Proteomes" id="UP000003448"/>
    </source>
</evidence>
<comment type="caution">
    <text evidence="2">The sequence shown here is derived from an EMBL/GenBank/DDBJ whole genome shotgun (WGS) entry which is preliminary data.</text>
</comment>
<dbReference type="AlphaFoldDB" id="I0LD86"/>
<dbReference type="EMBL" id="CAIE01000044">
    <property type="protein sequence ID" value="CCH21783.1"/>
    <property type="molecule type" value="Genomic_DNA"/>
</dbReference>
<name>I0LD86_9ACTN</name>
<dbReference type="eggNOG" id="ENOG50326GK">
    <property type="taxonomic scope" value="Bacteria"/>
</dbReference>
<dbReference type="STRING" id="1150864.MILUP08_46683"/>
<accession>I0LD86</accession>
<keyword evidence="1" id="KW-0812">Transmembrane</keyword>
<evidence type="ECO:0000313" key="2">
    <source>
        <dbReference type="EMBL" id="CCH21783.1"/>
    </source>
</evidence>
<keyword evidence="1" id="KW-1133">Transmembrane helix</keyword>
<sequence>MDAADDRLRSAVLAGVAVAALAVGGWWWRAAAPETAAGSARAEVTPSAGPSVSTALERLVASGVPEDRVTVRINPESGEVVEFESRSAVDPQTGETLGSEDAPGDLPVFRETIWREQRELAPGEGVTRQATDDGGAHYVLQYRCTRPGMLAVTSTGAEIAGPPRIDCDGTVATAEVRPGSGPFLVSLSTVGDQPIDVEAQLVSTP</sequence>
<reference evidence="3" key="1">
    <citation type="journal article" date="2012" name="J. Bacteriol.">
        <title>Genome Sequence of Micromonospora lupini Lupac 08, Isolated from Root Nodules of Lupinus angustifolius.</title>
        <authorList>
            <person name="Alonso-Vega P."/>
            <person name="Normand P."/>
            <person name="Bacigalupe R."/>
            <person name="Pujic P."/>
            <person name="Lajus A."/>
            <person name="Vallenet D."/>
            <person name="Carro L."/>
            <person name="Coll P."/>
            <person name="Trujillo M.E."/>
        </authorList>
    </citation>
    <scope>NUCLEOTIDE SEQUENCE [LARGE SCALE GENOMIC DNA]</scope>
    <source>
        <strain evidence="3">Lupac 08</strain>
    </source>
</reference>
<proteinExistence type="predicted"/>